<proteinExistence type="predicted"/>
<comment type="caution">
    <text evidence="1">The sequence shown here is derived from an EMBL/GenBank/DDBJ whole genome shotgun (WGS) entry which is preliminary data.</text>
</comment>
<dbReference type="EMBL" id="BARS01014690">
    <property type="protein sequence ID" value="GAF95996.1"/>
    <property type="molecule type" value="Genomic_DNA"/>
</dbReference>
<gene>
    <name evidence="1" type="ORF">S01H1_24545</name>
</gene>
<accession>X0U9L8</accession>
<protein>
    <submittedName>
        <fullName evidence="1">Uncharacterized protein</fullName>
    </submittedName>
</protein>
<dbReference type="AlphaFoldDB" id="X0U9L8"/>
<name>X0U9L8_9ZZZZ</name>
<reference evidence="1" key="1">
    <citation type="journal article" date="2014" name="Front. Microbiol.">
        <title>High frequency of phylogenetically diverse reductive dehalogenase-homologous genes in deep subseafloor sedimentary metagenomes.</title>
        <authorList>
            <person name="Kawai M."/>
            <person name="Futagami T."/>
            <person name="Toyoda A."/>
            <person name="Takaki Y."/>
            <person name="Nishi S."/>
            <person name="Hori S."/>
            <person name="Arai W."/>
            <person name="Tsubouchi T."/>
            <person name="Morono Y."/>
            <person name="Uchiyama I."/>
            <person name="Ito T."/>
            <person name="Fujiyama A."/>
            <person name="Inagaki F."/>
            <person name="Takami H."/>
        </authorList>
    </citation>
    <scope>NUCLEOTIDE SEQUENCE</scope>
    <source>
        <strain evidence="1">Expedition CK06-06</strain>
    </source>
</reference>
<evidence type="ECO:0000313" key="1">
    <source>
        <dbReference type="EMBL" id="GAF95996.1"/>
    </source>
</evidence>
<feature type="non-terminal residue" evidence="1">
    <location>
        <position position="36"/>
    </location>
</feature>
<sequence length="36" mass="3902">QWVAMREGSVCETLPDESTAGRIAAIGLCQNPDARR</sequence>
<organism evidence="1">
    <name type="scientific">marine sediment metagenome</name>
    <dbReference type="NCBI Taxonomy" id="412755"/>
    <lineage>
        <taxon>unclassified sequences</taxon>
        <taxon>metagenomes</taxon>
        <taxon>ecological metagenomes</taxon>
    </lineage>
</organism>
<feature type="non-terminal residue" evidence="1">
    <location>
        <position position="1"/>
    </location>
</feature>